<accession>A0ABQ3XLL4</accession>
<name>A0ABQ3XLL4_9ACTN</name>
<evidence type="ECO:0000313" key="2">
    <source>
        <dbReference type="Proteomes" id="UP000612282"/>
    </source>
</evidence>
<dbReference type="EMBL" id="BOMG01000097">
    <property type="protein sequence ID" value="GID59398.1"/>
    <property type="molecule type" value="Genomic_DNA"/>
</dbReference>
<reference evidence="1 2" key="1">
    <citation type="submission" date="2021-01" db="EMBL/GenBank/DDBJ databases">
        <title>Whole genome shotgun sequence of Actinoplanes couchii NBRC 106145.</title>
        <authorList>
            <person name="Komaki H."/>
            <person name="Tamura T."/>
        </authorList>
    </citation>
    <scope>NUCLEOTIDE SEQUENCE [LARGE SCALE GENOMIC DNA]</scope>
    <source>
        <strain evidence="1 2">NBRC 106145</strain>
    </source>
</reference>
<organism evidence="1 2">
    <name type="scientific">Actinoplanes couchii</name>
    <dbReference type="NCBI Taxonomy" id="403638"/>
    <lineage>
        <taxon>Bacteria</taxon>
        <taxon>Bacillati</taxon>
        <taxon>Actinomycetota</taxon>
        <taxon>Actinomycetes</taxon>
        <taxon>Micromonosporales</taxon>
        <taxon>Micromonosporaceae</taxon>
        <taxon>Actinoplanes</taxon>
    </lineage>
</organism>
<sequence>MPEDDIAEVLHRLTALRSRLSAEEHAELRETLTSWITRLETAPEQRTPLGSFRDGVPPDLEDVHPGKIGPILCAVGDLLKATADALPPPGKVGRAGDG</sequence>
<evidence type="ECO:0000313" key="1">
    <source>
        <dbReference type="EMBL" id="GID59398.1"/>
    </source>
</evidence>
<keyword evidence="2" id="KW-1185">Reference proteome</keyword>
<comment type="caution">
    <text evidence="1">The sequence shown here is derived from an EMBL/GenBank/DDBJ whole genome shotgun (WGS) entry which is preliminary data.</text>
</comment>
<dbReference type="RefSeq" id="WP_203805470.1">
    <property type="nucleotide sequence ID" value="NZ_BAAAQE010000112.1"/>
</dbReference>
<dbReference type="Proteomes" id="UP000612282">
    <property type="component" value="Unassembled WGS sequence"/>
</dbReference>
<gene>
    <name evidence="1" type="ORF">Aco03nite_078020</name>
</gene>
<protein>
    <submittedName>
        <fullName evidence="1">Uncharacterized protein</fullName>
    </submittedName>
</protein>
<proteinExistence type="predicted"/>